<evidence type="ECO:0000313" key="2">
    <source>
        <dbReference type="EMBL" id="BBH95326.1"/>
    </source>
</evidence>
<protein>
    <submittedName>
        <fullName evidence="2">Uncharacterized protein</fullName>
    </submittedName>
</protein>
<proteinExistence type="predicted"/>
<accession>A0A455T5T0</accession>
<sequence length="204" mass="22559">MSSVMEDVAEEAEAQEKENHCPGINPSQEMGEPRRGKTLSGLALAMSGAPMRPWAMPGRKMSNVTGVTSACVYRHTGGRRTQMGMGQMQMLSETMQAIGYMGASATNVVGQTMSQAPEQRRNDQEKGPEQKTTDEDKRKRISGNEHNPAPLLLLLMLRTRNGSHKRAVARSTFRSTVYRRFTYAGLQRHDPFPVALPPNGERQA</sequence>
<feature type="compositionally biased region" description="Basic and acidic residues" evidence="1">
    <location>
        <begin position="118"/>
        <end position="138"/>
    </location>
</feature>
<feature type="region of interest" description="Disordered" evidence="1">
    <location>
        <begin position="1"/>
        <end position="36"/>
    </location>
</feature>
<reference evidence="2" key="1">
    <citation type="submission" date="2018-12" db="EMBL/GenBank/DDBJ databases">
        <title>Novel natural products biosynthetic potential of the class Ktedonobacteria.</title>
        <authorList>
            <person name="Zheng Y."/>
            <person name="Saitou A."/>
            <person name="Wang C.M."/>
            <person name="Toyoda A."/>
            <person name="Minakuchi Y."/>
            <person name="Sekiguchi Y."/>
            <person name="Ueda K."/>
            <person name="Takano H."/>
            <person name="Sakai Y."/>
            <person name="Yokota A."/>
            <person name="Yabe S."/>
        </authorList>
    </citation>
    <scope>NUCLEOTIDE SEQUENCE</scope>
    <source>
        <strain evidence="2">A3-2</strain>
    </source>
</reference>
<feature type="region of interest" description="Disordered" evidence="1">
    <location>
        <begin position="112"/>
        <end position="147"/>
    </location>
</feature>
<evidence type="ECO:0000256" key="1">
    <source>
        <dbReference type="SAM" id="MobiDB-lite"/>
    </source>
</evidence>
<gene>
    <name evidence="2" type="ORF">KTA_35250</name>
</gene>
<dbReference type="EMBL" id="AP019377">
    <property type="protein sequence ID" value="BBH95326.1"/>
    <property type="molecule type" value="Genomic_DNA"/>
</dbReference>
<organism evidence="2">
    <name type="scientific">Thermogemmatispora argillosa</name>
    <dbReference type="NCBI Taxonomy" id="2045280"/>
    <lineage>
        <taxon>Bacteria</taxon>
        <taxon>Bacillati</taxon>
        <taxon>Chloroflexota</taxon>
        <taxon>Ktedonobacteria</taxon>
        <taxon>Thermogemmatisporales</taxon>
        <taxon>Thermogemmatisporaceae</taxon>
        <taxon>Thermogemmatispora</taxon>
    </lineage>
</organism>
<dbReference type="AlphaFoldDB" id="A0A455T5T0"/>
<name>A0A455T5T0_9CHLR</name>